<feature type="domain" description="Mannose-6-phosphate isomerase cupin" evidence="8">
    <location>
        <begin position="244"/>
        <end position="320"/>
    </location>
</feature>
<feature type="domain" description="Phosphomannose isomerase type I catalytic" evidence="7">
    <location>
        <begin position="6"/>
        <end position="115"/>
    </location>
</feature>
<evidence type="ECO:0000256" key="5">
    <source>
        <dbReference type="PIRSR" id="PIRSR036894-1"/>
    </source>
</evidence>
<name>A0A9W6B925_9FLAO</name>
<dbReference type="CDD" id="cd07010">
    <property type="entry name" value="cupin_PMI_type_I_N_bac"/>
    <property type="match status" value="1"/>
</dbReference>
<proteinExistence type="predicted"/>
<dbReference type="SUPFAM" id="SSF51182">
    <property type="entry name" value="RmlC-like cupins"/>
    <property type="match status" value="1"/>
</dbReference>
<keyword evidence="1 5" id="KW-0479">Metal-binding</keyword>
<dbReference type="InterPro" id="IPR049071">
    <property type="entry name" value="MPI_cupin_dom"/>
</dbReference>
<dbReference type="InterPro" id="IPR014710">
    <property type="entry name" value="RmlC-like_jellyroll"/>
</dbReference>
<keyword evidence="2 5" id="KW-0862">Zinc</keyword>
<dbReference type="PIRSF" id="PIRSF036894">
    <property type="entry name" value="PMI_Firm_short"/>
    <property type="match status" value="1"/>
</dbReference>
<evidence type="ECO:0000256" key="6">
    <source>
        <dbReference type="PIRSR" id="PIRSR036894-2"/>
    </source>
</evidence>
<dbReference type="Pfam" id="PF20511">
    <property type="entry name" value="PMI_typeI_cat"/>
    <property type="match status" value="1"/>
</dbReference>
<dbReference type="Pfam" id="PF21621">
    <property type="entry name" value="MPI_cupin_dom"/>
    <property type="match status" value="1"/>
</dbReference>
<dbReference type="InterPro" id="IPR046457">
    <property type="entry name" value="PMI_typeI_cat"/>
</dbReference>
<comment type="caution">
    <text evidence="9">The sequence shown here is derived from an EMBL/GenBank/DDBJ whole genome shotgun (WGS) entry which is preliminary data.</text>
</comment>
<dbReference type="Proteomes" id="UP001143545">
    <property type="component" value="Unassembled WGS sequence"/>
</dbReference>
<feature type="binding site" evidence="5">
    <location>
        <position position="103"/>
    </location>
    <ligand>
        <name>Zn(2+)</name>
        <dbReference type="ChEBI" id="CHEBI:29105"/>
    </ligand>
</feature>
<dbReference type="Gene3D" id="2.60.120.10">
    <property type="entry name" value="Jelly Rolls"/>
    <property type="match status" value="2"/>
</dbReference>
<dbReference type="GO" id="GO:0005975">
    <property type="term" value="P:carbohydrate metabolic process"/>
    <property type="evidence" value="ECO:0007669"/>
    <property type="project" value="InterPro"/>
</dbReference>
<feature type="binding site" evidence="5">
    <location>
        <position position="178"/>
    </location>
    <ligand>
        <name>Zn(2+)</name>
        <dbReference type="ChEBI" id="CHEBI:29105"/>
    </ligand>
</feature>
<comment type="cofactor">
    <cofactor evidence="5">
        <name>Zn(2+)</name>
        <dbReference type="ChEBI" id="CHEBI:29105"/>
    </cofactor>
    <text evidence="5">Binds 1 zinc ion per subunit.</text>
</comment>
<evidence type="ECO:0000313" key="9">
    <source>
        <dbReference type="EMBL" id="GLB54057.1"/>
    </source>
</evidence>
<evidence type="ECO:0000256" key="3">
    <source>
        <dbReference type="ARBA" id="ARBA00029741"/>
    </source>
</evidence>
<feature type="binding site" evidence="5">
    <location>
        <position position="120"/>
    </location>
    <ligand>
        <name>Zn(2+)</name>
        <dbReference type="ChEBI" id="CHEBI:29105"/>
    </ligand>
</feature>
<keyword evidence="9" id="KW-0413">Isomerase</keyword>
<sequence length="322" mass="36272">MSLYPFKFDPILKERLWGGTKLNTVLGKPITTDITGESWELSAVPGDISEVSNGALANTSLQALIDEYNEALLGKKVYERFGNEFPILIKFIDAKQDLSIQVHPNDALAKERHNSFGKTEMWYIMQADEGSELIVGFNKNVTKEEYQKHLDDNTVTDLMNYEKVTEGDTFFINTGKIHAIGAGIMLAEIQQTSDVTYRVYDFNRKDKEGNLRELHTEMALDAIDYEKKDDFKVAYSKEPNACGTMVDCPYFTTNYWNITETTVIEVKERDSFTIFMCTKGEATISSPAGSIEIKRGETVLLPANSETITIEGAVELLEVYIS</sequence>
<evidence type="ECO:0000256" key="1">
    <source>
        <dbReference type="ARBA" id="ARBA00022723"/>
    </source>
</evidence>
<dbReference type="InterPro" id="IPR014628">
    <property type="entry name" value="Man6P_isomerase_Firm_short"/>
</dbReference>
<dbReference type="GO" id="GO:0004476">
    <property type="term" value="F:mannose-6-phosphate isomerase activity"/>
    <property type="evidence" value="ECO:0007669"/>
    <property type="project" value="InterPro"/>
</dbReference>
<evidence type="ECO:0000256" key="4">
    <source>
        <dbReference type="ARBA" id="ARBA00030762"/>
    </source>
</evidence>
<gene>
    <name evidence="9" type="primary">manA</name>
    <name evidence="9" type="ORF">NBRC110019_30980</name>
</gene>
<keyword evidence="10" id="KW-1185">Reference proteome</keyword>
<dbReference type="InterPro" id="IPR051804">
    <property type="entry name" value="Carb_Metab_Reg_Kinase/Isom"/>
</dbReference>
<dbReference type="AlphaFoldDB" id="A0A9W6B925"/>
<reference evidence="9" key="1">
    <citation type="submission" date="2022-07" db="EMBL/GenBank/DDBJ databases">
        <title>Taxonomy of Novel Oxalotrophic and Methylotrophic Bacteria.</title>
        <authorList>
            <person name="Sahin N."/>
            <person name="Tani A."/>
        </authorList>
    </citation>
    <scope>NUCLEOTIDE SEQUENCE</scope>
    <source>
        <strain evidence="9">AM327</strain>
    </source>
</reference>
<evidence type="ECO:0000256" key="2">
    <source>
        <dbReference type="ARBA" id="ARBA00022833"/>
    </source>
</evidence>
<dbReference type="EMBL" id="BRVP01000032">
    <property type="protein sequence ID" value="GLB54057.1"/>
    <property type="molecule type" value="Genomic_DNA"/>
</dbReference>
<dbReference type="InterPro" id="IPR011051">
    <property type="entry name" value="RmlC_Cupin_sf"/>
</dbReference>
<evidence type="ECO:0000313" key="10">
    <source>
        <dbReference type="Proteomes" id="UP001143545"/>
    </source>
</evidence>
<protein>
    <recommendedName>
        <fullName evidence="3">Phosphohexomutase</fullName>
    </recommendedName>
    <alternativeName>
        <fullName evidence="4">Phosphomannose isomerase</fullName>
    </alternativeName>
</protein>
<organism evidence="9 10">
    <name type="scientific">Neptunitalea chrysea</name>
    <dbReference type="NCBI Taxonomy" id="1647581"/>
    <lineage>
        <taxon>Bacteria</taxon>
        <taxon>Pseudomonadati</taxon>
        <taxon>Bacteroidota</taxon>
        <taxon>Flavobacteriia</taxon>
        <taxon>Flavobacteriales</taxon>
        <taxon>Flavobacteriaceae</taxon>
        <taxon>Neptunitalea</taxon>
    </lineage>
</organism>
<evidence type="ECO:0000259" key="8">
    <source>
        <dbReference type="Pfam" id="PF21621"/>
    </source>
</evidence>
<dbReference type="PANTHER" id="PTHR42742:SF3">
    <property type="entry name" value="FRUCTOKINASE"/>
    <property type="match status" value="1"/>
</dbReference>
<accession>A0A9W6B925</accession>
<feature type="active site" evidence="6">
    <location>
        <position position="198"/>
    </location>
</feature>
<evidence type="ECO:0000259" key="7">
    <source>
        <dbReference type="Pfam" id="PF20511"/>
    </source>
</evidence>
<dbReference type="GO" id="GO:0008270">
    <property type="term" value="F:zinc ion binding"/>
    <property type="evidence" value="ECO:0007669"/>
    <property type="project" value="InterPro"/>
</dbReference>
<dbReference type="PANTHER" id="PTHR42742">
    <property type="entry name" value="TRANSCRIPTIONAL REPRESSOR MPRA"/>
    <property type="match status" value="1"/>
</dbReference>